<evidence type="ECO:0000256" key="3">
    <source>
        <dbReference type="PROSITE-ProRule" id="PRU00176"/>
    </source>
</evidence>
<keyword evidence="7" id="KW-1185">Reference proteome</keyword>
<evidence type="ECO:0000259" key="5">
    <source>
        <dbReference type="PROSITE" id="PS50102"/>
    </source>
</evidence>
<feature type="compositionally biased region" description="Low complexity" evidence="4">
    <location>
        <begin position="19"/>
        <end position="28"/>
    </location>
</feature>
<dbReference type="EMBL" id="JANBPT010000262">
    <property type="protein sequence ID" value="KAJ1924628.1"/>
    <property type="molecule type" value="Genomic_DNA"/>
</dbReference>
<dbReference type="InterPro" id="IPR050825">
    <property type="entry name" value="RBM42_RBP45_47-like"/>
</dbReference>
<dbReference type="SMART" id="SM00360">
    <property type="entry name" value="RRM"/>
    <property type="match status" value="3"/>
</dbReference>
<dbReference type="SUPFAM" id="SSF54928">
    <property type="entry name" value="RNA-binding domain, RBD"/>
    <property type="match status" value="2"/>
</dbReference>
<reference evidence="6" key="1">
    <citation type="submission" date="2022-07" db="EMBL/GenBank/DDBJ databases">
        <title>Phylogenomic reconstructions and comparative analyses of Kickxellomycotina fungi.</title>
        <authorList>
            <person name="Reynolds N.K."/>
            <person name="Stajich J.E."/>
            <person name="Barry K."/>
            <person name="Grigoriev I.V."/>
            <person name="Crous P."/>
            <person name="Smith M.E."/>
        </authorList>
    </citation>
    <scope>NUCLEOTIDE SEQUENCE</scope>
    <source>
        <strain evidence="6">RSA 861</strain>
    </source>
</reference>
<sequence>MATFAYPEPNPNGPPAGPAPTTGGSPSPVVESNPKAILWMGGLEPWMDQNYLRTLWYNLGEQVNVKCIYNRATGNPANYCFVEFAEPNACAKALSSYNGTLMPGTEKVFRLNWASGGISPDGSAVVEKTADFPIFVGDLGSEVNDYLLLATIQARFPSCHSANVKVDSRTGAPRGYGFARFTDEGEYRRALVELNGFQLGSRPIRVSTVTPSPRRPHPGGYYPSYGQYPAAVPNGALDPNNTTVFVGGLVQPVTEGELRQHFQSFGVITHVKIPQGKGCAFVQFQQRPQAEMAIAQLNGSTLGASSLRLSWGRGHGNGHHHQGPQPPQQQHHHHHHHHPAGAPANGHPHHPHHPQAYPHPHAPHHHPQGPPQPYGRMNGAGFYPPQHRGNPHYPQVGFRPPHREPGAPALGDGMGYPQDKDNKALEQQIKASEGYPTNGYGVQA</sequence>
<comment type="caution">
    <text evidence="6">The sequence shown here is derived from an EMBL/GenBank/DDBJ whole genome shotgun (WGS) entry which is preliminary data.</text>
</comment>
<proteinExistence type="predicted"/>
<accession>A0A9W8A6Z7</accession>
<evidence type="ECO:0000313" key="6">
    <source>
        <dbReference type="EMBL" id="KAJ1924628.1"/>
    </source>
</evidence>
<evidence type="ECO:0000256" key="1">
    <source>
        <dbReference type="ARBA" id="ARBA00022737"/>
    </source>
</evidence>
<dbReference type="GO" id="GO:0003729">
    <property type="term" value="F:mRNA binding"/>
    <property type="evidence" value="ECO:0007669"/>
    <property type="project" value="InterPro"/>
</dbReference>
<dbReference type="InterPro" id="IPR012677">
    <property type="entry name" value="Nucleotide-bd_a/b_plait_sf"/>
</dbReference>
<feature type="compositionally biased region" description="Basic residues" evidence="4">
    <location>
        <begin position="330"/>
        <end position="339"/>
    </location>
</feature>
<evidence type="ECO:0000256" key="4">
    <source>
        <dbReference type="SAM" id="MobiDB-lite"/>
    </source>
</evidence>
<dbReference type="PANTHER" id="PTHR47640:SF10">
    <property type="entry name" value="TRNA SELENOCYSTEINE 1-ASSOCIATED PROTEIN 1-RELATED"/>
    <property type="match status" value="1"/>
</dbReference>
<gene>
    <name evidence="6" type="ORF">IWQ60_005075</name>
</gene>
<evidence type="ECO:0000256" key="2">
    <source>
        <dbReference type="ARBA" id="ARBA00022884"/>
    </source>
</evidence>
<feature type="compositionally biased region" description="Pro residues" evidence="4">
    <location>
        <begin position="8"/>
        <end position="18"/>
    </location>
</feature>
<feature type="domain" description="RRM" evidence="5">
    <location>
        <begin position="132"/>
        <end position="211"/>
    </location>
</feature>
<protein>
    <recommendedName>
        <fullName evidence="5">RRM domain-containing protein</fullName>
    </recommendedName>
</protein>
<organism evidence="6 7">
    <name type="scientific">Tieghemiomyces parasiticus</name>
    <dbReference type="NCBI Taxonomy" id="78921"/>
    <lineage>
        <taxon>Eukaryota</taxon>
        <taxon>Fungi</taxon>
        <taxon>Fungi incertae sedis</taxon>
        <taxon>Zoopagomycota</taxon>
        <taxon>Kickxellomycotina</taxon>
        <taxon>Dimargaritomycetes</taxon>
        <taxon>Dimargaritales</taxon>
        <taxon>Dimargaritaceae</taxon>
        <taxon>Tieghemiomyces</taxon>
    </lineage>
</organism>
<keyword evidence="1" id="KW-0677">Repeat</keyword>
<dbReference type="GO" id="GO:0005829">
    <property type="term" value="C:cytosol"/>
    <property type="evidence" value="ECO:0007669"/>
    <property type="project" value="TreeGrafter"/>
</dbReference>
<feature type="region of interest" description="Disordered" evidence="4">
    <location>
        <begin position="308"/>
        <end position="444"/>
    </location>
</feature>
<dbReference type="InterPro" id="IPR000504">
    <property type="entry name" value="RRM_dom"/>
</dbReference>
<dbReference type="Gene3D" id="3.30.70.330">
    <property type="match status" value="3"/>
</dbReference>
<dbReference type="PROSITE" id="PS50102">
    <property type="entry name" value="RRM"/>
    <property type="match status" value="3"/>
</dbReference>
<feature type="region of interest" description="Disordered" evidence="4">
    <location>
        <begin position="1"/>
        <end position="30"/>
    </location>
</feature>
<evidence type="ECO:0000313" key="7">
    <source>
        <dbReference type="Proteomes" id="UP001150569"/>
    </source>
</evidence>
<dbReference type="Proteomes" id="UP001150569">
    <property type="component" value="Unassembled WGS sequence"/>
</dbReference>
<dbReference type="InterPro" id="IPR035979">
    <property type="entry name" value="RBD_domain_sf"/>
</dbReference>
<dbReference type="OrthoDB" id="446113at2759"/>
<keyword evidence="2 3" id="KW-0694">RNA-binding</keyword>
<name>A0A9W8A6Z7_9FUNG</name>
<dbReference type="PANTHER" id="PTHR47640">
    <property type="entry name" value="TRNA SELENOCYSTEINE 1-ASSOCIATED PROTEIN 1-RELATED-RELATED"/>
    <property type="match status" value="1"/>
</dbReference>
<dbReference type="FunFam" id="3.30.70.330:FF:000159">
    <property type="entry name" value="tRNA selenocysteine 1-associated protein 1"/>
    <property type="match status" value="1"/>
</dbReference>
<dbReference type="GO" id="GO:0006376">
    <property type="term" value="P:mRNA splice site recognition"/>
    <property type="evidence" value="ECO:0007669"/>
    <property type="project" value="TreeGrafter"/>
</dbReference>
<dbReference type="Pfam" id="PF00076">
    <property type="entry name" value="RRM_1"/>
    <property type="match status" value="3"/>
</dbReference>
<feature type="domain" description="RRM" evidence="5">
    <location>
        <begin position="242"/>
        <end position="314"/>
    </location>
</feature>
<dbReference type="CDD" id="cd12344">
    <property type="entry name" value="RRM1_SECp43_like"/>
    <property type="match status" value="1"/>
</dbReference>
<feature type="domain" description="RRM" evidence="5">
    <location>
        <begin position="36"/>
        <end position="116"/>
    </location>
</feature>
<dbReference type="AlphaFoldDB" id="A0A9W8A6Z7"/>